<proteinExistence type="predicted"/>
<protein>
    <submittedName>
        <fullName evidence="1">Uncharacterized protein</fullName>
    </submittedName>
</protein>
<gene>
    <name evidence="1" type="ORF">DSO57_1039292</name>
</gene>
<name>A0ACC2TWD3_9FUNG</name>
<accession>A0ACC2TWD3</accession>
<organism evidence="1 2">
    <name type="scientific">Entomophthora muscae</name>
    <dbReference type="NCBI Taxonomy" id="34485"/>
    <lineage>
        <taxon>Eukaryota</taxon>
        <taxon>Fungi</taxon>
        <taxon>Fungi incertae sedis</taxon>
        <taxon>Zoopagomycota</taxon>
        <taxon>Entomophthoromycotina</taxon>
        <taxon>Entomophthoromycetes</taxon>
        <taxon>Entomophthorales</taxon>
        <taxon>Entomophthoraceae</taxon>
        <taxon>Entomophthora</taxon>
    </lineage>
</organism>
<keyword evidence="2" id="KW-1185">Reference proteome</keyword>
<evidence type="ECO:0000313" key="1">
    <source>
        <dbReference type="EMBL" id="KAJ9079074.1"/>
    </source>
</evidence>
<sequence>MDFRLFGEEVFYCNCFRSSFCWKSSSSIFILASAEIAPPDIRGRLVSFYQLAVSVGLTISFWISYAFQEASGGLSFRIPLALQAVPALILGLGCFFLPASPRWLIEKGGNRREP</sequence>
<dbReference type="EMBL" id="QTSX02002047">
    <property type="protein sequence ID" value="KAJ9079074.1"/>
    <property type="molecule type" value="Genomic_DNA"/>
</dbReference>
<evidence type="ECO:0000313" key="2">
    <source>
        <dbReference type="Proteomes" id="UP001165960"/>
    </source>
</evidence>
<dbReference type="Proteomes" id="UP001165960">
    <property type="component" value="Unassembled WGS sequence"/>
</dbReference>
<reference evidence="1" key="1">
    <citation type="submission" date="2022-04" db="EMBL/GenBank/DDBJ databases">
        <title>Genome of the entomopathogenic fungus Entomophthora muscae.</title>
        <authorList>
            <person name="Elya C."/>
            <person name="Lovett B.R."/>
            <person name="Lee E."/>
            <person name="Macias A.M."/>
            <person name="Hajek A.E."/>
            <person name="De Bivort B.L."/>
            <person name="Kasson M.T."/>
            <person name="De Fine Licht H.H."/>
            <person name="Stajich J.E."/>
        </authorList>
    </citation>
    <scope>NUCLEOTIDE SEQUENCE</scope>
    <source>
        <strain evidence="1">Berkeley</strain>
    </source>
</reference>
<comment type="caution">
    <text evidence="1">The sequence shown here is derived from an EMBL/GenBank/DDBJ whole genome shotgun (WGS) entry which is preliminary data.</text>
</comment>